<name>A0A9N8DTG5_9STRA</name>
<organism evidence="2 3">
    <name type="scientific">Seminavis robusta</name>
    <dbReference type="NCBI Taxonomy" id="568900"/>
    <lineage>
        <taxon>Eukaryota</taxon>
        <taxon>Sar</taxon>
        <taxon>Stramenopiles</taxon>
        <taxon>Ochrophyta</taxon>
        <taxon>Bacillariophyta</taxon>
        <taxon>Bacillariophyceae</taxon>
        <taxon>Bacillariophycidae</taxon>
        <taxon>Naviculales</taxon>
        <taxon>Naviculaceae</taxon>
        <taxon>Seminavis</taxon>
    </lineage>
</organism>
<evidence type="ECO:0000313" key="2">
    <source>
        <dbReference type="EMBL" id="CAB9508371.1"/>
    </source>
</evidence>
<sequence>MSKQHQVSVATTCACRIGSLLGEGIPIPTLEASLPPFQLGSVHGLYPTGPKTLFCCSIPRPASLQSSDESECKQHQHSSLPPLFSNQLSPIGSGDMRVRTGTRAGTLRIFHPTSLLFPQ</sequence>
<dbReference type="EMBL" id="CAICTM010000343">
    <property type="protein sequence ID" value="CAB9508371.1"/>
    <property type="molecule type" value="Genomic_DNA"/>
</dbReference>
<accession>A0A9N8DTG5</accession>
<protein>
    <submittedName>
        <fullName evidence="2">Uncharacterized protein</fullName>
    </submittedName>
</protein>
<dbReference type="Proteomes" id="UP001153069">
    <property type="component" value="Unassembled WGS sequence"/>
</dbReference>
<evidence type="ECO:0000313" key="3">
    <source>
        <dbReference type="Proteomes" id="UP001153069"/>
    </source>
</evidence>
<gene>
    <name evidence="2" type="ORF">SEMRO_344_G122291.1</name>
</gene>
<reference evidence="2" key="1">
    <citation type="submission" date="2020-06" db="EMBL/GenBank/DDBJ databases">
        <authorList>
            <consortium name="Plant Systems Biology data submission"/>
        </authorList>
    </citation>
    <scope>NUCLEOTIDE SEQUENCE</scope>
    <source>
        <strain evidence="2">D6</strain>
    </source>
</reference>
<dbReference type="AlphaFoldDB" id="A0A9N8DTG5"/>
<keyword evidence="3" id="KW-1185">Reference proteome</keyword>
<dbReference type="PROSITE" id="PS51257">
    <property type="entry name" value="PROKAR_LIPOPROTEIN"/>
    <property type="match status" value="1"/>
</dbReference>
<feature type="region of interest" description="Disordered" evidence="1">
    <location>
        <begin position="65"/>
        <end position="95"/>
    </location>
</feature>
<comment type="caution">
    <text evidence="2">The sequence shown here is derived from an EMBL/GenBank/DDBJ whole genome shotgun (WGS) entry which is preliminary data.</text>
</comment>
<proteinExistence type="predicted"/>
<evidence type="ECO:0000256" key="1">
    <source>
        <dbReference type="SAM" id="MobiDB-lite"/>
    </source>
</evidence>